<dbReference type="Gene3D" id="3.50.50.60">
    <property type="entry name" value="FAD/NAD(P)-binding domain"/>
    <property type="match status" value="1"/>
</dbReference>
<dbReference type="PANTHER" id="PTHR43004:SF20">
    <property type="entry name" value="2-MONOOXYGENASE, PUTATIVE (AFU_ORTHOLOGUE AFUA_1G13660)-RELATED"/>
    <property type="match status" value="1"/>
</dbReference>
<dbReference type="GeneID" id="9581121"/>
<keyword evidence="3" id="KW-0560">Oxidoreductase</keyword>
<dbReference type="Pfam" id="PF01494">
    <property type="entry name" value="FAD_binding_3"/>
    <property type="match status" value="1"/>
</dbReference>
<comment type="caution">
    <text evidence="5">The sequence shown here is derived from an EMBL/GenBank/DDBJ whole genome shotgun (WGS) entry which is preliminary data.</text>
</comment>
<sequence>MVQLRHHQRCEDLVEWRTNAHSIQPDDTIKEETGNIQHVIAENNNDTIPRVSSEARKTTTIQAKCVVGSDGAHSWVRHQLGIPMEGTSTDAVWGVIDAVFITDFPRAGCTS</sequence>
<evidence type="ECO:0000313" key="6">
    <source>
        <dbReference type="Proteomes" id="UP000008383"/>
    </source>
</evidence>
<dbReference type="SUPFAM" id="SSF51905">
    <property type="entry name" value="FAD/NAD(P)-binding domain"/>
    <property type="match status" value="1"/>
</dbReference>
<dbReference type="GO" id="GO:0016709">
    <property type="term" value="F:oxidoreductase activity, acting on paired donors, with incorporation or reduction of molecular oxygen, NAD(P)H as one donor, and incorporation of one atom of oxygen"/>
    <property type="evidence" value="ECO:0007669"/>
    <property type="project" value="UniProtKB-ARBA"/>
</dbReference>
<dbReference type="RefSeq" id="XP_003022544.1">
    <property type="nucleotide sequence ID" value="XM_003022498.1"/>
</dbReference>
<protein>
    <recommendedName>
        <fullName evidence="4">FAD-binding domain-containing protein</fullName>
    </recommendedName>
</protein>
<evidence type="ECO:0000256" key="3">
    <source>
        <dbReference type="ARBA" id="ARBA00023002"/>
    </source>
</evidence>
<dbReference type="InterPro" id="IPR050641">
    <property type="entry name" value="RIFMO-like"/>
</dbReference>
<dbReference type="InterPro" id="IPR002938">
    <property type="entry name" value="FAD-bd"/>
</dbReference>
<evidence type="ECO:0000259" key="4">
    <source>
        <dbReference type="Pfam" id="PF01494"/>
    </source>
</evidence>
<dbReference type="KEGG" id="tve:TRV_03343"/>
<evidence type="ECO:0000256" key="1">
    <source>
        <dbReference type="ARBA" id="ARBA00022630"/>
    </source>
</evidence>
<gene>
    <name evidence="5" type="ORF">TRV_03343</name>
</gene>
<dbReference type="Proteomes" id="UP000008383">
    <property type="component" value="Unassembled WGS sequence"/>
</dbReference>
<dbReference type="AlphaFoldDB" id="D4D8A7"/>
<evidence type="ECO:0000256" key="2">
    <source>
        <dbReference type="ARBA" id="ARBA00022827"/>
    </source>
</evidence>
<dbReference type="InterPro" id="IPR036188">
    <property type="entry name" value="FAD/NAD-bd_sf"/>
</dbReference>
<organism evidence="5 6">
    <name type="scientific">Trichophyton verrucosum (strain HKI 0517)</name>
    <dbReference type="NCBI Taxonomy" id="663202"/>
    <lineage>
        <taxon>Eukaryota</taxon>
        <taxon>Fungi</taxon>
        <taxon>Dikarya</taxon>
        <taxon>Ascomycota</taxon>
        <taxon>Pezizomycotina</taxon>
        <taxon>Eurotiomycetes</taxon>
        <taxon>Eurotiomycetidae</taxon>
        <taxon>Onygenales</taxon>
        <taxon>Arthrodermataceae</taxon>
        <taxon>Trichophyton</taxon>
    </lineage>
</organism>
<keyword evidence="1" id="KW-0285">Flavoprotein</keyword>
<name>D4D8A7_TRIVH</name>
<accession>D4D8A7</accession>
<dbReference type="EMBL" id="ACYE01000172">
    <property type="protein sequence ID" value="EFE41926.1"/>
    <property type="molecule type" value="Genomic_DNA"/>
</dbReference>
<dbReference type="GO" id="GO:0071949">
    <property type="term" value="F:FAD binding"/>
    <property type="evidence" value="ECO:0007669"/>
    <property type="project" value="InterPro"/>
</dbReference>
<keyword evidence="2" id="KW-0274">FAD</keyword>
<keyword evidence="6" id="KW-1185">Reference proteome</keyword>
<evidence type="ECO:0000313" key="5">
    <source>
        <dbReference type="EMBL" id="EFE41926.1"/>
    </source>
</evidence>
<dbReference type="HOGENOM" id="CLU_2160243_0_0_1"/>
<proteinExistence type="predicted"/>
<feature type="domain" description="FAD-binding" evidence="4">
    <location>
        <begin position="44"/>
        <end position="105"/>
    </location>
</feature>
<dbReference type="PANTHER" id="PTHR43004">
    <property type="entry name" value="TRK SYSTEM POTASSIUM UPTAKE PROTEIN"/>
    <property type="match status" value="1"/>
</dbReference>
<reference evidence="6" key="1">
    <citation type="journal article" date="2011" name="Genome Biol.">
        <title>Comparative and functional genomics provide insights into the pathogenicity of dermatophytic fungi.</title>
        <authorList>
            <person name="Burmester A."/>
            <person name="Shelest E."/>
            <person name="Gloeckner G."/>
            <person name="Heddergott C."/>
            <person name="Schindler S."/>
            <person name="Staib P."/>
            <person name="Heidel A."/>
            <person name="Felder M."/>
            <person name="Petzold A."/>
            <person name="Szafranski K."/>
            <person name="Feuermann M."/>
            <person name="Pedruzzi I."/>
            <person name="Priebe S."/>
            <person name="Groth M."/>
            <person name="Winkler R."/>
            <person name="Li W."/>
            <person name="Kniemeyer O."/>
            <person name="Schroeckh V."/>
            <person name="Hertweck C."/>
            <person name="Hube B."/>
            <person name="White T.C."/>
            <person name="Platzer M."/>
            <person name="Guthke R."/>
            <person name="Heitman J."/>
            <person name="Woestemeyer J."/>
            <person name="Zipfel P.F."/>
            <person name="Monod M."/>
            <person name="Brakhage A.A."/>
        </authorList>
    </citation>
    <scope>NUCLEOTIDE SEQUENCE [LARGE SCALE GENOMIC DNA]</scope>
    <source>
        <strain evidence="6">HKI 0517</strain>
    </source>
</reference>